<proteinExistence type="predicted"/>
<evidence type="ECO:0000313" key="3">
    <source>
        <dbReference type="Proteomes" id="UP001372338"/>
    </source>
</evidence>
<dbReference type="EMBL" id="JAYWIO010000004">
    <property type="protein sequence ID" value="KAK7267769.1"/>
    <property type="molecule type" value="Genomic_DNA"/>
</dbReference>
<keyword evidence="1" id="KW-0472">Membrane</keyword>
<keyword evidence="1" id="KW-1133">Transmembrane helix</keyword>
<evidence type="ECO:0000313" key="2">
    <source>
        <dbReference type="EMBL" id="KAK7267769.1"/>
    </source>
</evidence>
<name>A0AAN9F300_CROPI</name>
<dbReference type="Proteomes" id="UP001372338">
    <property type="component" value="Unassembled WGS sequence"/>
</dbReference>
<reference evidence="2 3" key="1">
    <citation type="submission" date="2024-01" db="EMBL/GenBank/DDBJ databases">
        <title>The genomes of 5 underutilized Papilionoideae crops provide insights into root nodulation and disease resistanc.</title>
        <authorList>
            <person name="Yuan L."/>
        </authorList>
    </citation>
    <scope>NUCLEOTIDE SEQUENCE [LARGE SCALE GENOMIC DNA]</scope>
    <source>
        <strain evidence="2">ZHUSHIDOU_FW_LH</strain>
        <tissue evidence="2">Leaf</tissue>
    </source>
</reference>
<protein>
    <submittedName>
        <fullName evidence="2">Uncharacterized protein</fullName>
    </submittedName>
</protein>
<feature type="transmembrane region" description="Helical" evidence="1">
    <location>
        <begin position="52"/>
        <end position="75"/>
    </location>
</feature>
<sequence>MHHPFVDEASCCCLLMFADLGATSSVGHRPGDHSVEEKTKYLQIRYPVKVGCLYVVLLLDLLTAILAITVAGLQYPKEDNSSSQRHMGPRHNQMSVGAAGWQYPKEDSFGHYHHKGPRHDQMSICREYFFFSSLKL</sequence>
<dbReference type="AlphaFoldDB" id="A0AAN9F300"/>
<keyword evidence="3" id="KW-1185">Reference proteome</keyword>
<evidence type="ECO:0000256" key="1">
    <source>
        <dbReference type="SAM" id="Phobius"/>
    </source>
</evidence>
<organism evidence="2 3">
    <name type="scientific">Crotalaria pallida</name>
    <name type="common">Smooth rattlebox</name>
    <name type="synonym">Crotalaria striata</name>
    <dbReference type="NCBI Taxonomy" id="3830"/>
    <lineage>
        <taxon>Eukaryota</taxon>
        <taxon>Viridiplantae</taxon>
        <taxon>Streptophyta</taxon>
        <taxon>Embryophyta</taxon>
        <taxon>Tracheophyta</taxon>
        <taxon>Spermatophyta</taxon>
        <taxon>Magnoliopsida</taxon>
        <taxon>eudicotyledons</taxon>
        <taxon>Gunneridae</taxon>
        <taxon>Pentapetalae</taxon>
        <taxon>rosids</taxon>
        <taxon>fabids</taxon>
        <taxon>Fabales</taxon>
        <taxon>Fabaceae</taxon>
        <taxon>Papilionoideae</taxon>
        <taxon>50 kb inversion clade</taxon>
        <taxon>genistoids sensu lato</taxon>
        <taxon>core genistoids</taxon>
        <taxon>Crotalarieae</taxon>
        <taxon>Crotalaria</taxon>
    </lineage>
</organism>
<keyword evidence="1" id="KW-0812">Transmembrane</keyword>
<accession>A0AAN9F300</accession>
<gene>
    <name evidence="2" type="ORF">RIF29_20448</name>
</gene>
<comment type="caution">
    <text evidence="2">The sequence shown here is derived from an EMBL/GenBank/DDBJ whole genome shotgun (WGS) entry which is preliminary data.</text>
</comment>